<keyword evidence="1" id="KW-0472">Membrane</keyword>
<feature type="transmembrane region" description="Helical" evidence="1">
    <location>
        <begin position="40"/>
        <end position="61"/>
    </location>
</feature>
<evidence type="ECO:0000313" key="2">
    <source>
        <dbReference type="EMBL" id="KKL94573.1"/>
    </source>
</evidence>
<reference evidence="2" key="1">
    <citation type="journal article" date="2015" name="Nature">
        <title>Complex archaea that bridge the gap between prokaryotes and eukaryotes.</title>
        <authorList>
            <person name="Spang A."/>
            <person name="Saw J.H."/>
            <person name="Jorgensen S.L."/>
            <person name="Zaremba-Niedzwiedzka K."/>
            <person name="Martijn J."/>
            <person name="Lind A.E."/>
            <person name="van Eijk R."/>
            <person name="Schleper C."/>
            <person name="Guy L."/>
            <person name="Ettema T.J."/>
        </authorList>
    </citation>
    <scope>NUCLEOTIDE SEQUENCE</scope>
</reference>
<comment type="caution">
    <text evidence="2">The sequence shown here is derived from an EMBL/GenBank/DDBJ whole genome shotgun (WGS) entry which is preliminary data.</text>
</comment>
<dbReference type="AlphaFoldDB" id="A0A0F9G788"/>
<sequence>MKKWLKKHWRLTIVIVYLLALANGINGIIAAMKSGNDIFLVVHVLGSTLFLTIILWLSGIAKKIYIWWQKD</sequence>
<name>A0A0F9G788_9ZZZZ</name>
<gene>
    <name evidence="2" type="ORF">LCGC14_1863310</name>
</gene>
<protein>
    <submittedName>
        <fullName evidence="2">Uncharacterized protein</fullName>
    </submittedName>
</protein>
<organism evidence="2">
    <name type="scientific">marine sediment metagenome</name>
    <dbReference type="NCBI Taxonomy" id="412755"/>
    <lineage>
        <taxon>unclassified sequences</taxon>
        <taxon>metagenomes</taxon>
        <taxon>ecological metagenomes</taxon>
    </lineage>
</organism>
<keyword evidence="1" id="KW-1133">Transmembrane helix</keyword>
<accession>A0A0F9G788</accession>
<keyword evidence="1" id="KW-0812">Transmembrane</keyword>
<dbReference type="EMBL" id="LAZR01018890">
    <property type="protein sequence ID" value="KKL94573.1"/>
    <property type="molecule type" value="Genomic_DNA"/>
</dbReference>
<evidence type="ECO:0000256" key="1">
    <source>
        <dbReference type="SAM" id="Phobius"/>
    </source>
</evidence>
<proteinExistence type="predicted"/>